<dbReference type="Gene3D" id="1.10.20.110">
    <property type="match status" value="1"/>
</dbReference>
<dbReference type="NCBIfam" id="NF006755">
    <property type="entry name" value="PRK09275.1"/>
    <property type="match status" value="1"/>
</dbReference>
<dbReference type="PATRIC" id="fig|1415166.3.peg.6371"/>
<dbReference type="AlphaFoldDB" id="W5TUW8"/>
<evidence type="ECO:0000259" key="2">
    <source>
        <dbReference type="Pfam" id="PF00155"/>
    </source>
</evidence>
<dbReference type="GO" id="GO:0030170">
    <property type="term" value="F:pyridoxal phosphate binding"/>
    <property type="evidence" value="ECO:0007669"/>
    <property type="project" value="InterPro"/>
</dbReference>
<sequence>MPIENIAVNRATEKEYEQLSPFELKNELIELADEGMRKTSHTMINAGRGNPNWTSIAGRESFYLLGQFAAAEARRNWTEFPELAGMPQTPGIASRLDEFLADQPPSDAVTLLRGSVHYGVAEMGFDADEWVGELADAIHGDHYPVPDRMLPRIERVVHRYLDHAMGGAPEGGWDLFATEGGTAAMCYLFDSCVVNGLLATGDRIAIMTPIFAPYLEIPHLQRYQFDVLELPASMTSDTGMHTWQYPPEEIEKLADPAIKALFLVNPSNPPSVKLDDATLERIAHIAAHENPNLTIITDDVYGTFVDGFRSLMSVAPANTLGVYSFSKYFGCTGWRLGVIAVARDNAFDRRIAALPAADRDRLTRRYSSIALDPAHLRFIDRMVADSRDVALNHTAGLSTPQQVQMALFALGDLLEQDRQHHRDCQAIIARRLDALCGGLGVPVPRDPNAANYYVEIDLLVWVRQKYSPEFADWLRTEHEPVDPIFRLAQQGSVVLLNGGGFDAPQWSVRVSLANLAHASYTRIGRWLTEVIDEYHLEYTRRATGR</sequence>
<dbReference type="GO" id="GO:0006520">
    <property type="term" value="P:amino acid metabolic process"/>
    <property type="evidence" value="ECO:0007669"/>
    <property type="project" value="TreeGrafter"/>
</dbReference>
<dbReference type="InterPro" id="IPR004839">
    <property type="entry name" value="Aminotransferase_I/II_large"/>
</dbReference>
<dbReference type="InterPro" id="IPR015424">
    <property type="entry name" value="PyrdxlP-dep_Trfase"/>
</dbReference>
<dbReference type="NCBIfam" id="TIGR03801">
    <property type="entry name" value="asp_4_decarbox"/>
    <property type="match status" value="1"/>
</dbReference>
<name>W5TUW8_9NOCA</name>
<evidence type="ECO:0000256" key="1">
    <source>
        <dbReference type="ARBA" id="ARBA00022898"/>
    </source>
</evidence>
<dbReference type="EMBL" id="CP006850">
    <property type="protein sequence ID" value="AHH20966.1"/>
    <property type="molecule type" value="Genomic_DNA"/>
</dbReference>
<dbReference type="InterPro" id="IPR050478">
    <property type="entry name" value="Ethylene_sulfur-biosynth"/>
</dbReference>
<dbReference type="Gene3D" id="3.90.1150.10">
    <property type="entry name" value="Aspartate Aminotransferase, domain 1"/>
    <property type="match status" value="1"/>
</dbReference>
<dbReference type="InterPro" id="IPR022518">
    <property type="entry name" value="Aspartate_4-decarboxylase"/>
</dbReference>
<dbReference type="CDD" id="cd00609">
    <property type="entry name" value="AAT_like"/>
    <property type="match status" value="1"/>
</dbReference>
<evidence type="ECO:0000313" key="3">
    <source>
        <dbReference type="EMBL" id="AHH20966.1"/>
    </source>
</evidence>
<dbReference type="Pfam" id="PF00155">
    <property type="entry name" value="Aminotran_1_2"/>
    <property type="match status" value="1"/>
</dbReference>
<dbReference type="STRING" id="1415166.NONO_c61950"/>
<dbReference type="RefSeq" id="WP_025352304.1">
    <property type="nucleotide sequence ID" value="NZ_CP006850.1"/>
</dbReference>
<dbReference type="PANTHER" id="PTHR43795:SF2">
    <property type="entry name" value="BIFUNCTIONAL ASPARTATE AMINOTRANSFERASE AND GLUTAMATE_ASPARTATE-PREPHENATE AMINOTRANSFERASE"/>
    <property type="match status" value="1"/>
</dbReference>
<reference evidence="3 4" key="1">
    <citation type="journal article" date="2014" name="Appl. Environ. Microbiol.">
        <title>Insights into the Microbial Degradation of Rubber and Gutta-Percha by Analysis of the Complete Genome of Nocardia nova SH22a.</title>
        <authorList>
            <person name="Luo Q."/>
            <person name="Hiessl S."/>
            <person name="Poehlein A."/>
            <person name="Daniel R."/>
            <person name="Steinbuchel A."/>
        </authorList>
    </citation>
    <scope>NUCLEOTIDE SEQUENCE [LARGE SCALE GENOMIC DNA]</scope>
    <source>
        <strain evidence="3">SH22a</strain>
    </source>
</reference>
<dbReference type="SUPFAM" id="SSF53383">
    <property type="entry name" value="PLP-dependent transferases"/>
    <property type="match status" value="1"/>
</dbReference>
<accession>W5TUW8</accession>
<dbReference type="OrthoDB" id="4436468at2"/>
<dbReference type="Proteomes" id="UP000019150">
    <property type="component" value="Chromosome"/>
</dbReference>
<dbReference type="PANTHER" id="PTHR43795">
    <property type="entry name" value="BIFUNCTIONAL ASPARTATE AMINOTRANSFERASE AND GLUTAMATE/ASPARTATE-PREPHENATE AMINOTRANSFERASE-RELATED"/>
    <property type="match status" value="1"/>
</dbReference>
<protein>
    <submittedName>
        <fullName evidence="3">Putative bifunctional aspartate aminotransferase and L-aspartate beta-decarboxylase</fullName>
    </submittedName>
</protein>
<keyword evidence="4" id="KW-1185">Reference proteome</keyword>
<organism evidence="3 4">
    <name type="scientific">Nocardia nova SH22a</name>
    <dbReference type="NCBI Taxonomy" id="1415166"/>
    <lineage>
        <taxon>Bacteria</taxon>
        <taxon>Bacillati</taxon>
        <taxon>Actinomycetota</taxon>
        <taxon>Actinomycetes</taxon>
        <taxon>Mycobacteriales</taxon>
        <taxon>Nocardiaceae</taxon>
        <taxon>Nocardia</taxon>
    </lineage>
</organism>
<dbReference type="InterPro" id="IPR015422">
    <property type="entry name" value="PyrdxlP-dep_Trfase_small"/>
</dbReference>
<feature type="domain" description="Aminotransferase class I/classII large" evidence="2">
    <location>
        <begin position="198"/>
        <end position="520"/>
    </location>
</feature>
<keyword evidence="3" id="KW-0032">Aminotransferase</keyword>
<gene>
    <name evidence="3" type="ORF">NONO_c61950</name>
</gene>
<keyword evidence="3" id="KW-0808">Transferase</keyword>
<dbReference type="Gene3D" id="3.40.640.10">
    <property type="entry name" value="Type I PLP-dependent aspartate aminotransferase-like (Major domain)"/>
    <property type="match status" value="1"/>
</dbReference>
<keyword evidence="1" id="KW-0663">Pyridoxal phosphate</keyword>
<dbReference type="KEGG" id="nno:NONO_c61950"/>
<dbReference type="eggNOG" id="COG0436">
    <property type="taxonomic scope" value="Bacteria"/>
</dbReference>
<proteinExistence type="predicted"/>
<dbReference type="InterPro" id="IPR015421">
    <property type="entry name" value="PyrdxlP-dep_Trfase_major"/>
</dbReference>
<dbReference type="GO" id="GO:0008483">
    <property type="term" value="F:transaminase activity"/>
    <property type="evidence" value="ECO:0007669"/>
    <property type="project" value="UniProtKB-KW"/>
</dbReference>
<evidence type="ECO:0000313" key="4">
    <source>
        <dbReference type="Proteomes" id="UP000019150"/>
    </source>
</evidence>
<dbReference type="HOGENOM" id="CLU_038911_0_0_11"/>